<keyword evidence="5" id="KW-1185">Reference proteome</keyword>
<dbReference type="GO" id="GO:0005634">
    <property type="term" value="C:nucleus"/>
    <property type="evidence" value="ECO:0007669"/>
    <property type="project" value="InterPro"/>
</dbReference>
<keyword evidence="1" id="KW-0677">Repeat</keyword>
<dbReference type="GO" id="GO:0045892">
    <property type="term" value="P:negative regulation of DNA-templated transcription"/>
    <property type="evidence" value="ECO:0007669"/>
    <property type="project" value="TreeGrafter"/>
</dbReference>
<evidence type="ECO:0000256" key="3">
    <source>
        <dbReference type="SAM" id="MobiDB-lite"/>
    </source>
</evidence>
<name>A0A8E0VN90_9TREM</name>
<feature type="compositionally biased region" description="Basic residues" evidence="3">
    <location>
        <begin position="556"/>
        <end position="569"/>
    </location>
</feature>
<dbReference type="EMBL" id="LUCM01003834">
    <property type="protein sequence ID" value="KAA0195247.1"/>
    <property type="molecule type" value="Genomic_DNA"/>
</dbReference>
<organism evidence="4 5">
    <name type="scientific">Fasciolopsis buskii</name>
    <dbReference type="NCBI Taxonomy" id="27845"/>
    <lineage>
        <taxon>Eukaryota</taxon>
        <taxon>Metazoa</taxon>
        <taxon>Spiralia</taxon>
        <taxon>Lophotrochozoa</taxon>
        <taxon>Platyhelminthes</taxon>
        <taxon>Trematoda</taxon>
        <taxon>Digenea</taxon>
        <taxon>Plagiorchiida</taxon>
        <taxon>Echinostomata</taxon>
        <taxon>Echinostomatoidea</taxon>
        <taxon>Fasciolidae</taxon>
        <taxon>Fasciolopsis</taxon>
    </lineage>
</organism>
<evidence type="ECO:0000313" key="5">
    <source>
        <dbReference type="Proteomes" id="UP000728185"/>
    </source>
</evidence>
<feature type="region of interest" description="Disordered" evidence="3">
    <location>
        <begin position="404"/>
        <end position="471"/>
    </location>
</feature>
<accession>A0A8E0VN90</accession>
<protein>
    <submittedName>
        <fullName evidence="4">Polycomb protein SCMH1</fullName>
    </submittedName>
</protein>
<dbReference type="GO" id="GO:0003682">
    <property type="term" value="F:chromatin binding"/>
    <property type="evidence" value="ECO:0007669"/>
    <property type="project" value="TreeGrafter"/>
</dbReference>
<feature type="compositionally biased region" description="Basic residues" evidence="3">
    <location>
        <begin position="347"/>
        <end position="366"/>
    </location>
</feature>
<dbReference type="PROSITE" id="PS51079">
    <property type="entry name" value="MBT"/>
    <property type="match status" value="1"/>
</dbReference>
<dbReference type="Proteomes" id="UP000728185">
    <property type="component" value="Unassembled WGS sequence"/>
</dbReference>
<dbReference type="SMART" id="SM00561">
    <property type="entry name" value="MBT"/>
    <property type="match status" value="2"/>
</dbReference>
<dbReference type="SUPFAM" id="SSF63748">
    <property type="entry name" value="Tudor/PWWP/MBT"/>
    <property type="match status" value="3"/>
</dbReference>
<feature type="compositionally biased region" description="Basic residues" evidence="3">
    <location>
        <begin position="325"/>
        <end position="335"/>
    </location>
</feature>
<evidence type="ECO:0000313" key="4">
    <source>
        <dbReference type="EMBL" id="KAA0195247.1"/>
    </source>
</evidence>
<dbReference type="CDD" id="cd20092">
    <property type="entry name" value="MBT_dScm-like_rpt2"/>
    <property type="match status" value="1"/>
</dbReference>
<dbReference type="Gene3D" id="2.30.30.140">
    <property type="match status" value="3"/>
</dbReference>
<sequence>MSGHTSSDTSTSFEWDEYLAKIKGRPADPKCFKQSRVPPENHFEVNTLLEAEDQRSAALDVQTMPSFMAESTKCSGSGLSGSAASSTAMAGGLGGSGSGLNRRPSLLNSHPVGTVRRFRAAAFSLARVVEVWGARLRIRLVGTDDRNDCWFLVDSDQIRPYPSGNPLQPPFGYIHNHLVWNRTLKKATEGAKFAEVSWFIEPPPDPADNYFQVGDKLEAVDRRNTQLICPATVGAVNGQHILVSFDGWSGAFDYWTRFDSRELFPVGWCKLADYPLQPPGPNALRSPPSHSTPGPLSKIVAPPIASGHAFPLDMSSVAHTPTAPKKSRRKSKSRLKKEAVVPSRSVPRPRSRRVPGSSRKRRRKPHALLGTPRARSLKSTPVCGSLSRPLALTIQTNWTSDGPLLNNKLSSDTSHPQTESADSSMRSLGSPPPPIIHPVVMDDDDEYVDGGSLLNATTGSSSSDPSPPSIEAAVTVTSSYTSVPVHSGHELSSNNTTTNTSSVSRGRRTSSSSDCVVRLQAKSPPTLASGVNANELVANHPELKSWQVVSTEPRAKPKKKSKPEKKHRERSSAELADSTTSGLKKKFKFVGDHPDSASKPLSDWKSDERLTGPVDRKLTVKPGPLTVDTTEHSFHSHQNQHLSHLVSDRRGLSMGIRDMDSHISMGPTHTYADEYHLHGHLEPTSCPLKSESLVPTSRPDLGGLMQREQDCDENVVTPQVATVETGDPPTSISNWYGSTKLEYPSSKLSETYSSAHVSDDYLDSQSLAPHVSSSTVSPSSLDLGPCPLPNPSHWTIDEVYHYIATRDSSLLEVAQKFKHHLLVCHILGSTEDYMQSCARSTVDISSLDSAPVILIWFPTFTCKLERNAKGN</sequence>
<dbReference type="AlphaFoldDB" id="A0A8E0VN90"/>
<feature type="region of interest" description="Disordered" evidence="3">
    <location>
        <begin position="484"/>
        <end position="517"/>
    </location>
</feature>
<dbReference type="PANTHER" id="PTHR12247">
    <property type="entry name" value="POLYCOMB GROUP PROTEIN"/>
    <property type="match status" value="1"/>
</dbReference>
<dbReference type="Pfam" id="PF02820">
    <property type="entry name" value="MBT"/>
    <property type="match status" value="2"/>
</dbReference>
<comment type="caution">
    <text evidence="4">The sequence shown here is derived from an EMBL/GenBank/DDBJ whole genome shotgun (WGS) entry which is preliminary data.</text>
</comment>
<feature type="region of interest" description="Disordered" evidence="3">
    <location>
        <begin position="280"/>
        <end position="384"/>
    </location>
</feature>
<feature type="region of interest" description="Disordered" evidence="3">
    <location>
        <begin position="544"/>
        <end position="609"/>
    </location>
</feature>
<reference evidence="4" key="1">
    <citation type="submission" date="2019-05" db="EMBL/GenBank/DDBJ databases">
        <title>Annotation for the trematode Fasciolopsis buski.</title>
        <authorList>
            <person name="Choi Y.-J."/>
        </authorList>
    </citation>
    <scope>NUCLEOTIDE SEQUENCE</scope>
    <source>
        <strain evidence="4">HT</strain>
        <tissue evidence="4">Whole worm</tissue>
    </source>
</reference>
<dbReference type="InterPro" id="IPR004092">
    <property type="entry name" value="Mbt"/>
</dbReference>
<feature type="compositionally biased region" description="Basic and acidic residues" evidence="3">
    <location>
        <begin position="589"/>
        <end position="609"/>
    </location>
</feature>
<feature type="compositionally biased region" description="Polar residues" evidence="3">
    <location>
        <begin position="407"/>
        <end position="427"/>
    </location>
</feature>
<dbReference type="PANTHER" id="PTHR12247:SF132">
    <property type="entry name" value="POLYCOMB PROTEIN SCM"/>
    <property type="match status" value="1"/>
</dbReference>
<evidence type="ECO:0000256" key="2">
    <source>
        <dbReference type="PROSITE-ProRule" id="PRU00459"/>
    </source>
</evidence>
<dbReference type="InterPro" id="IPR050548">
    <property type="entry name" value="PcG_chromatin_remod_factors"/>
</dbReference>
<proteinExistence type="predicted"/>
<feature type="repeat" description="MBT" evidence="2">
    <location>
        <begin position="178"/>
        <end position="279"/>
    </location>
</feature>
<feature type="compositionally biased region" description="Low complexity" evidence="3">
    <location>
        <begin position="492"/>
        <end position="513"/>
    </location>
</feature>
<dbReference type="GO" id="GO:0042393">
    <property type="term" value="F:histone binding"/>
    <property type="evidence" value="ECO:0007669"/>
    <property type="project" value="TreeGrafter"/>
</dbReference>
<dbReference type="OrthoDB" id="2390104at2759"/>
<evidence type="ECO:0000256" key="1">
    <source>
        <dbReference type="ARBA" id="ARBA00022737"/>
    </source>
</evidence>
<gene>
    <name evidence="4" type="ORF">FBUS_10841</name>
</gene>